<sequence length="217" mass="24301">HIEPLAIAVNVCQGASTQANQVSLIFAKLFHHYTAMLQSNSIQHTPVRAIIESIRKCWAKVDHEPFILAVTLNPFLRCHLFLPSLSIMALCTMVKQLYACMFELELPTGLSSRFYEYVNSSGEVFGNGDWEEKSLMEISPVQVPLICQYFVILTHPQYLDSLAASQNEPLVKLALLLLSFVCNSAGTKRFFSIMGSVKTKSRSRLSISKLEKVSTVK</sequence>
<accession>A0A9P6AL23</accession>
<name>A0A9P6AL23_9AGAM</name>
<feature type="non-terminal residue" evidence="1">
    <location>
        <position position="217"/>
    </location>
</feature>
<dbReference type="OrthoDB" id="2423954at2759"/>
<comment type="caution">
    <text evidence="1">The sequence shown here is derived from an EMBL/GenBank/DDBJ whole genome shotgun (WGS) entry which is preliminary data.</text>
</comment>
<protein>
    <submittedName>
        <fullName evidence="1">Uncharacterized protein</fullName>
    </submittedName>
</protein>
<dbReference type="AlphaFoldDB" id="A0A9P6AL23"/>
<proteinExistence type="predicted"/>
<dbReference type="SUPFAM" id="SSF53098">
    <property type="entry name" value="Ribonuclease H-like"/>
    <property type="match status" value="1"/>
</dbReference>
<organism evidence="1 2">
    <name type="scientific">Hydnum rufescens UP504</name>
    <dbReference type="NCBI Taxonomy" id="1448309"/>
    <lineage>
        <taxon>Eukaryota</taxon>
        <taxon>Fungi</taxon>
        <taxon>Dikarya</taxon>
        <taxon>Basidiomycota</taxon>
        <taxon>Agaricomycotina</taxon>
        <taxon>Agaricomycetes</taxon>
        <taxon>Cantharellales</taxon>
        <taxon>Hydnaceae</taxon>
        <taxon>Hydnum</taxon>
    </lineage>
</organism>
<gene>
    <name evidence="1" type="ORF">BS47DRAFT_1256280</name>
</gene>
<evidence type="ECO:0000313" key="2">
    <source>
        <dbReference type="Proteomes" id="UP000886523"/>
    </source>
</evidence>
<reference evidence="1" key="1">
    <citation type="journal article" date="2020" name="Nat. Commun.">
        <title>Large-scale genome sequencing of mycorrhizal fungi provides insights into the early evolution of symbiotic traits.</title>
        <authorList>
            <person name="Miyauchi S."/>
            <person name="Kiss E."/>
            <person name="Kuo A."/>
            <person name="Drula E."/>
            <person name="Kohler A."/>
            <person name="Sanchez-Garcia M."/>
            <person name="Morin E."/>
            <person name="Andreopoulos B."/>
            <person name="Barry K.W."/>
            <person name="Bonito G."/>
            <person name="Buee M."/>
            <person name="Carver A."/>
            <person name="Chen C."/>
            <person name="Cichocki N."/>
            <person name="Clum A."/>
            <person name="Culley D."/>
            <person name="Crous P.W."/>
            <person name="Fauchery L."/>
            <person name="Girlanda M."/>
            <person name="Hayes R.D."/>
            <person name="Keri Z."/>
            <person name="LaButti K."/>
            <person name="Lipzen A."/>
            <person name="Lombard V."/>
            <person name="Magnuson J."/>
            <person name="Maillard F."/>
            <person name="Murat C."/>
            <person name="Nolan M."/>
            <person name="Ohm R.A."/>
            <person name="Pangilinan J."/>
            <person name="Pereira M.F."/>
            <person name="Perotto S."/>
            <person name="Peter M."/>
            <person name="Pfister S."/>
            <person name="Riley R."/>
            <person name="Sitrit Y."/>
            <person name="Stielow J.B."/>
            <person name="Szollosi G."/>
            <person name="Zifcakova L."/>
            <person name="Stursova M."/>
            <person name="Spatafora J.W."/>
            <person name="Tedersoo L."/>
            <person name="Vaario L.M."/>
            <person name="Yamada A."/>
            <person name="Yan M."/>
            <person name="Wang P."/>
            <person name="Xu J."/>
            <person name="Bruns T."/>
            <person name="Baldrian P."/>
            <person name="Vilgalys R."/>
            <person name="Dunand C."/>
            <person name="Henrissat B."/>
            <person name="Grigoriev I.V."/>
            <person name="Hibbett D."/>
            <person name="Nagy L.G."/>
            <person name="Martin F.M."/>
        </authorList>
    </citation>
    <scope>NUCLEOTIDE SEQUENCE</scope>
    <source>
        <strain evidence="1">UP504</strain>
    </source>
</reference>
<evidence type="ECO:0000313" key="1">
    <source>
        <dbReference type="EMBL" id="KAF9507557.1"/>
    </source>
</evidence>
<dbReference type="Proteomes" id="UP000886523">
    <property type="component" value="Unassembled WGS sequence"/>
</dbReference>
<dbReference type="EMBL" id="MU129077">
    <property type="protein sequence ID" value="KAF9507557.1"/>
    <property type="molecule type" value="Genomic_DNA"/>
</dbReference>
<feature type="non-terminal residue" evidence="1">
    <location>
        <position position="1"/>
    </location>
</feature>
<dbReference type="InterPro" id="IPR012337">
    <property type="entry name" value="RNaseH-like_sf"/>
</dbReference>
<keyword evidence="2" id="KW-1185">Reference proteome</keyword>